<proteinExistence type="predicted"/>
<dbReference type="EMBL" id="CAAALY010278335">
    <property type="protein sequence ID" value="VEL43032.1"/>
    <property type="molecule type" value="Genomic_DNA"/>
</dbReference>
<organism evidence="2 3">
    <name type="scientific">Protopolystoma xenopodis</name>
    <dbReference type="NCBI Taxonomy" id="117903"/>
    <lineage>
        <taxon>Eukaryota</taxon>
        <taxon>Metazoa</taxon>
        <taxon>Spiralia</taxon>
        <taxon>Lophotrochozoa</taxon>
        <taxon>Platyhelminthes</taxon>
        <taxon>Monogenea</taxon>
        <taxon>Polyopisthocotylea</taxon>
        <taxon>Polystomatidea</taxon>
        <taxon>Polystomatidae</taxon>
        <taxon>Protopolystoma</taxon>
    </lineage>
</organism>
<gene>
    <name evidence="2" type="ORF">PXEA_LOCUS36472</name>
</gene>
<evidence type="ECO:0000313" key="3">
    <source>
        <dbReference type="Proteomes" id="UP000784294"/>
    </source>
</evidence>
<accession>A0A3S5FH92</accession>
<reference evidence="2" key="1">
    <citation type="submission" date="2018-11" db="EMBL/GenBank/DDBJ databases">
        <authorList>
            <consortium name="Pathogen Informatics"/>
        </authorList>
    </citation>
    <scope>NUCLEOTIDE SEQUENCE</scope>
</reference>
<feature type="region of interest" description="Disordered" evidence="1">
    <location>
        <begin position="1"/>
        <end position="34"/>
    </location>
</feature>
<evidence type="ECO:0000313" key="2">
    <source>
        <dbReference type="EMBL" id="VEL43032.1"/>
    </source>
</evidence>
<protein>
    <submittedName>
        <fullName evidence="2">Uncharacterized protein</fullName>
    </submittedName>
</protein>
<comment type="caution">
    <text evidence="2">The sequence shown here is derived from an EMBL/GenBank/DDBJ whole genome shotgun (WGS) entry which is preliminary data.</text>
</comment>
<keyword evidence="3" id="KW-1185">Reference proteome</keyword>
<evidence type="ECO:0000256" key="1">
    <source>
        <dbReference type="SAM" id="MobiDB-lite"/>
    </source>
</evidence>
<dbReference type="Proteomes" id="UP000784294">
    <property type="component" value="Unassembled WGS sequence"/>
</dbReference>
<dbReference type="AlphaFoldDB" id="A0A3S5FH92"/>
<name>A0A3S5FH92_9PLAT</name>
<sequence length="83" mass="9150">MTAAVCTNRGDSCRQGGLANDGDVDNDGRRSMNQQSADLRNWHKWADHLSKYHKLAAPKYCFCQGLASTIMVEAGILVKPQRA</sequence>